<name>A0AA40VQS5_9NOST</name>
<dbReference type="InterPro" id="IPR044669">
    <property type="entry name" value="YneE/VCCN1/2-like"/>
</dbReference>
<proteinExistence type="inferred from homology"/>
<dbReference type="EMBL" id="VJXY01000005">
    <property type="protein sequence ID" value="MBD6615511.1"/>
    <property type="molecule type" value="Genomic_DNA"/>
</dbReference>
<comment type="caution">
    <text evidence="11">The sequence shown here is derived from an EMBL/GenBank/DDBJ whole genome shotgun (WGS) entry which is preliminary data.</text>
</comment>
<gene>
    <name evidence="11" type="ORF">FNW02_06575</name>
</gene>
<evidence type="ECO:0000313" key="12">
    <source>
        <dbReference type="Proteomes" id="UP001165986"/>
    </source>
</evidence>
<dbReference type="Proteomes" id="UP001165986">
    <property type="component" value="Unassembled WGS sequence"/>
</dbReference>
<reference evidence="11" key="1">
    <citation type="submission" date="2019-07" db="EMBL/GenBank/DDBJ databases">
        <title>Toxilogical consequences of a new and cryptic species of cyanobacteria (Komarekiella delphini-convector) recovered from the epidermis of a bottlenose dolphin and 1500 ft. in the air.</title>
        <authorList>
            <person name="Brown A.O."/>
            <person name="Dvorak P."/>
            <person name="Villanueva C.D."/>
            <person name="Foss A.J."/>
            <person name="Garvey A.D."/>
            <person name="Gibson Q.A."/>
            <person name="Johansen J.R."/>
            <person name="Casamatta D.A."/>
        </authorList>
    </citation>
    <scope>NUCLEOTIDE SEQUENCE</scope>
    <source>
        <strain evidence="11">SJRDD-AB1</strain>
    </source>
</reference>
<feature type="region of interest" description="Disordered" evidence="9">
    <location>
        <begin position="1"/>
        <end position="26"/>
    </location>
</feature>
<evidence type="ECO:0000256" key="8">
    <source>
        <dbReference type="ARBA" id="ARBA00034708"/>
    </source>
</evidence>
<keyword evidence="12" id="KW-1185">Reference proteome</keyword>
<organism evidence="11 12">
    <name type="scientific">Komarekiella delphini-convector SJRDD-AB1</name>
    <dbReference type="NCBI Taxonomy" id="2593771"/>
    <lineage>
        <taxon>Bacteria</taxon>
        <taxon>Bacillati</taxon>
        <taxon>Cyanobacteriota</taxon>
        <taxon>Cyanophyceae</taxon>
        <taxon>Nostocales</taxon>
        <taxon>Nostocaceae</taxon>
        <taxon>Komarekiella</taxon>
        <taxon>Komarekiella delphini-convector</taxon>
    </lineage>
</organism>
<feature type="transmembrane region" description="Helical" evidence="10">
    <location>
        <begin position="118"/>
        <end position="136"/>
    </location>
</feature>
<dbReference type="GO" id="GO:0005254">
    <property type="term" value="F:chloride channel activity"/>
    <property type="evidence" value="ECO:0007669"/>
    <property type="project" value="InterPro"/>
</dbReference>
<accession>A0AA40VQS5</accession>
<evidence type="ECO:0000256" key="1">
    <source>
        <dbReference type="ARBA" id="ARBA00004651"/>
    </source>
</evidence>
<evidence type="ECO:0000256" key="3">
    <source>
        <dbReference type="ARBA" id="ARBA00022475"/>
    </source>
</evidence>
<feature type="transmembrane region" description="Helical" evidence="10">
    <location>
        <begin position="279"/>
        <end position="298"/>
    </location>
</feature>
<keyword evidence="5 10" id="KW-1133">Transmembrane helix</keyword>
<keyword evidence="3" id="KW-1003">Cell membrane</keyword>
<evidence type="ECO:0000313" key="11">
    <source>
        <dbReference type="EMBL" id="MBD6615511.1"/>
    </source>
</evidence>
<evidence type="ECO:0000256" key="4">
    <source>
        <dbReference type="ARBA" id="ARBA00022692"/>
    </source>
</evidence>
<dbReference type="PANTHER" id="PTHR33281:SF19">
    <property type="entry name" value="VOLTAGE-DEPENDENT ANION CHANNEL-FORMING PROTEIN YNEE"/>
    <property type="match status" value="1"/>
</dbReference>
<keyword evidence="6" id="KW-0406">Ion transport</keyword>
<dbReference type="PANTHER" id="PTHR33281">
    <property type="entry name" value="UPF0187 PROTEIN YNEE"/>
    <property type="match status" value="1"/>
</dbReference>
<keyword evidence="2" id="KW-0813">Transport</keyword>
<feature type="transmembrane region" description="Helical" evidence="10">
    <location>
        <begin position="86"/>
        <end position="106"/>
    </location>
</feature>
<comment type="similarity">
    <text evidence="8">Belongs to the anion channel-forming bestrophin (TC 1.A.46) family.</text>
</comment>
<keyword evidence="7 10" id="KW-0472">Membrane</keyword>
<evidence type="ECO:0000256" key="2">
    <source>
        <dbReference type="ARBA" id="ARBA00022448"/>
    </source>
</evidence>
<evidence type="ECO:0000256" key="10">
    <source>
        <dbReference type="SAM" id="Phobius"/>
    </source>
</evidence>
<dbReference type="GO" id="GO:0005886">
    <property type="term" value="C:plasma membrane"/>
    <property type="evidence" value="ECO:0007669"/>
    <property type="project" value="UniProtKB-SubCell"/>
</dbReference>
<keyword evidence="4 10" id="KW-0812">Transmembrane</keyword>
<evidence type="ECO:0000256" key="7">
    <source>
        <dbReference type="ARBA" id="ARBA00023136"/>
    </source>
</evidence>
<sequence length="361" mass="41384">MEERNNKNISFPPKGNNNKLREPREKYSSSISQTKLLLKESQKRFFSTEKHVSKRSFSERYGLYSGENFSGFKVTLHLAESVIQAVLPWVILWGGYGFLISLFNYSGDLAKLNSDIKNIPNIIISLNIVLSLLLIFRTNTAHDRHWEARKLWGGMVNTVRNLARRICLVIEETEPEDRTEKEAVLLLVVAFPVAMKLHLRREQVSSELSPLMSPSRYQTLINTNHPPLKIAYWIGDYFQHQEQRQSIDMFELIALHQLLDEMVNILGGCERILKTPVPLVYTITLKMLLMMYFLMLPWGLVSGLHWFTGPTLAFLSFILLGIDEIGAEIEEPFGHDPNDLPLDAICLTMLRNVNEIGSSSH</sequence>
<evidence type="ECO:0000256" key="6">
    <source>
        <dbReference type="ARBA" id="ARBA00023065"/>
    </source>
</evidence>
<dbReference type="Pfam" id="PF25539">
    <property type="entry name" value="Bestrophin_2"/>
    <property type="match status" value="1"/>
</dbReference>
<comment type="subcellular location">
    <subcellularLocation>
        <location evidence="1">Cell membrane</location>
        <topology evidence="1">Multi-pass membrane protein</topology>
    </subcellularLocation>
</comment>
<protein>
    <submittedName>
        <fullName evidence="11">Uncharacterized protein</fullName>
    </submittedName>
</protein>
<dbReference type="AlphaFoldDB" id="A0AA40VQS5"/>
<evidence type="ECO:0000256" key="9">
    <source>
        <dbReference type="SAM" id="MobiDB-lite"/>
    </source>
</evidence>
<evidence type="ECO:0000256" key="5">
    <source>
        <dbReference type="ARBA" id="ARBA00022989"/>
    </source>
</evidence>